<comment type="caution">
    <text evidence="2">The sequence shown here is derived from an EMBL/GenBank/DDBJ whole genome shotgun (WGS) entry which is preliminary data.</text>
</comment>
<feature type="region of interest" description="Disordered" evidence="1">
    <location>
        <begin position="91"/>
        <end position="120"/>
    </location>
</feature>
<dbReference type="Proteomes" id="UP000243507">
    <property type="component" value="Unassembled WGS sequence"/>
</dbReference>
<name>A0A2A4CRJ5_9RHOB</name>
<dbReference type="OrthoDB" id="7689895at2"/>
<sequence length="120" mass="13869">MLHPLSPADELADIRAEIARLKRREAVLRMAYLTDAAMPRRGRWHKIELVTQRHTVFEPRLLPPEIRNDPAYQRERVMRVLRPSRLAANAAFPPLEPAPDPLAGLRPKPRRRLLTNPALH</sequence>
<accession>A0A2A4CRJ5</accession>
<dbReference type="EMBL" id="NTJD01000003">
    <property type="protein sequence ID" value="PCD77097.1"/>
    <property type="molecule type" value="Genomic_DNA"/>
</dbReference>
<evidence type="ECO:0000256" key="1">
    <source>
        <dbReference type="SAM" id="MobiDB-lite"/>
    </source>
</evidence>
<reference evidence="2 3" key="1">
    <citation type="submission" date="2017-09" db="EMBL/GenBank/DDBJ databases">
        <title>A multilocus sequence analysis scheme for characterization of bacteria in the genus Thioclava.</title>
        <authorList>
            <person name="Liu Y."/>
            <person name="Shao Z."/>
        </authorList>
    </citation>
    <scope>NUCLEOTIDE SEQUENCE [LARGE SCALE GENOMIC DNA]</scope>
    <source>
        <strain evidence="2 3">CAU 1312</strain>
    </source>
</reference>
<protein>
    <submittedName>
        <fullName evidence="2">Uncharacterized protein</fullName>
    </submittedName>
</protein>
<evidence type="ECO:0000313" key="3">
    <source>
        <dbReference type="Proteomes" id="UP000243507"/>
    </source>
</evidence>
<organism evidence="2 3">
    <name type="scientific">Pseudothioclava arenosa</name>
    <dbReference type="NCBI Taxonomy" id="1795308"/>
    <lineage>
        <taxon>Bacteria</taxon>
        <taxon>Pseudomonadati</taxon>
        <taxon>Pseudomonadota</taxon>
        <taxon>Alphaproteobacteria</taxon>
        <taxon>Rhodobacterales</taxon>
        <taxon>Paracoccaceae</taxon>
        <taxon>Pseudothioclava</taxon>
    </lineage>
</organism>
<keyword evidence="3" id="KW-1185">Reference proteome</keyword>
<evidence type="ECO:0000313" key="2">
    <source>
        <dbReference type="EMBL" id="PCD77097.1"/>
    </source>
</evidence>
<proteinExistence type="predicted"/>
<dbReference type="RefSeq" id="WP_096431718.1">
    <property type="nucleotide sequence ID" value="NZ_NTJD01000003.1"/>
</dbReference>
<dbReference type="AlphaFoldDB" id="A0A2A4CRJ5"/>
<gene>
    <name evidence="2" type="ORF">CLN94_04795</name>
</gene>